<dbReference type="AlphaFoldDB" id="A0A2B7XWF3"/>
<dbReference type="InterPro" id="IPR011009">
    <property type="entry name" value="Kinase-like_dom_sf"/>
</dbReference>
<gene>
    <name evidence="4" type="ORF">AJ79_04061</name>
</gene>
<reference evidence="4 5" key="1">
    <citation type="submission" date="2017-10" db="EMBL/GenBank/DDBJ databases">
        <title>Comparative genomics in systemic dimorphic fungi from Ajellomycetaceae.</title>
        <authorList>
            <person name="Munoz J.F."/>
            <person name="Mcewen J.G."/>
            <person name="Clay O.K."/>
            <person name="Cuomo C.A."/>
        </authorList>
    </citation>
    <scope>NUCLEOTIDE SEQUENCE [LARGE SCALE GENOMIC DNA]</scope>
    <source>
        <strain evidence="4 5">UAMH5409</strain>
    </source>
</reference>
<dbReference type="Gene3D" id="1.10.510.10">
    <property type="entry name" value="Transferase(Phosphotransferase) domain 1"/>
    <property type="match status" value="1"/>
</dbReference>
<dbReference type="InterPro" id="IPR050198">
    <property type="entry name" value="Non-receptor_tyrosine_kinases"/>
</dbReference>
<dbReference type="Pfam" id="PF07714">
    <property type="entry name" value="PK_Tyr_Ser-Thr"/>
    <property type="match status" value="1"/>
</dbReference>
<dbReference type="InterPro" id="IPR000719">
    <property type="entry name" value="Prot_kinase_dom"/>
</dbReference>
<keyword evidence="1" id="KW-0547">Nucleotide-binding</keyword>
<dbReference type="GO" id="GO:0005524">
    <property type="term" value="F:ATP binding"/>
    <property type="evidence" value="ECO:0007669"/>
    <property type="project" value="UniProtKB-KW"/>
</dbReference>
<dbReference type="PROSITE" id="PS50011">
    <property type="entry name" value="PROTEIN_KINASE_DOM"/>
    <property type="match status" value="1"/>
</dbReference>
<keyword evidence="2" id="KW-0067">ATP-binding</keyword>
<sequence length="123" mass="13944">MTQMSCESIERERKVYQRLGECDGVVGCLDLLSSNPSGTAPDPIIQMELMENGNLCEYLTRRRHVLTKPLQLSWCRQMAHALATIHDRRVIVADISARNFLLAADPSIVKFSDFTVDNLPSWH</sequence>
<dbReference type="OrthoDB" id="4115689at2759"/>
<organism evidence="4 5">
    <name type="scientific">Helicocarpus griseus UAMH5409</name>
    <dbReference type="NCBI Taxonomy" id="1447875"/>
    <lineage>
        <taxon>Eukaryota</taxon>
        <taxon>Fungi</taxon>
        <taxon>Dikarya</taxon>
        <taxon>Ascomycota</taxon>
        <taxon>Pezizomycotina</taxon>
        <taxon>Eurotiomycetes</taxon>
        <taxon>Eurotiomycetidae</taxon>
        <taxon>Onygenales</taxon>
        <taxon>Ajellomycetaceae</taxon>
        <taxon>Helicocarpus</taxon>
    </lineage>
</organism>
<proteinExistence type="predicted"/>
<dbReference type="InterPro" id="IPR001245">
    <property type="entry name" value="Ser-Thr/Tyr_kinase_cat_dom"/>
</dbReference>
<dbReference type="Proteomes" id="UP000223968">
    <property type="component" value="Unassembled WGS sequence"/>
</dbReference>
<evidence type="ECO:0000256" key="1">
    <source>
        <dbReference type="ARBA" id="ARBA00022741"/>
    </source>
</evidence>
<name>A0A2B7XWF3_9EURO</name>
<dbReference type="STRING" id="1447875.A0A2B7XWF3"/>
<evidence type="ECO:0000313" key="4">
    <source>
        <dbReference type="EMBL" id="PGH12837.1"/>
    </source>
</evidence>
<dbReference type="EMBL" id="PDNB01000053">
    <property type="protein sequence ID" value="PGH12837.1"/>
    <property type="molecule type" value="Genomic_DNA"/>
</dbReference>
<evidence type="ECO:0000313" key="5">
    <source>
        <dbReference type="Proteomes" id="UP000223968"/>
    </source>
</evidence>
<feature type="domain" description="Protein kinase" evidence="3">
    <location>
        <begin position="1"/>
        <end position="123"/>
    </location>
</feature>
<evidence type="ECO:0000259" key="3">
    <source>
        <dbReference type="PROSITE" id="PS50011"/>
    </source>
</evidence>
<keyword evidence="5" id="KW-1185">Reference proteome</keyword>
<protein>
    <recommendedName>
        <fullName evidence="3">Protein kinase domain-containing protein</fullName>
    </recommendedName>
</protein>
<accession>A0A2B7XWF3</accession>
<comment type="caution">
    <text evidence="4">The sequence shown here is derived from an EMBL/GenBank/DDBJ whole genome shotgun (WGS) entry which is preliminary data.</text>
</comment>
<dbReference type="SUPFAM" id="SSF56112">
    <property type="entry name" value="Protein kinase-like (PK-like)"/>
    <property type="match status" value="1"/>
</dbReference>
<dbReference type="GO" id="GO:0004672">
    <property type="term" value="F:protein kinase activity"/>
    <property type="evidence" value="ECO:0007669"/>
    <property type="project" value="InterPro"/>
</dbReference>
<dbReference type="PANTHER" id="PTHR24418">
    <property type="entry name" value="TYROSINE-PROTEIN KINASE"/>
    <property type="match status" value="1"/>
</dbReference>
<evidence type="ECO:0000256" key="2">
    <source>
        <dbReference type="ARBA" id="ARBA00022840"/>
    </source>
</evidence>